<name>A0AAW2IVQ7_9LAMI</name>
<evidence type="ECO:0008006" key="4">
    <source>
        <dbReference type="Google" id="ProtNLM"/>
    </source>
</evidence>
<evidence type="ECO:0000256" key="1">
    <source>
        <dbReference type="SAM" id="MobiDB-lite"/>
    </source>
</evidence>
<sequence>MPSLAWAWLVLAVFWRVSGRAFPGRVFRRGRQSGRKGVAEGGRCVMGAYGQGVRDSPAPRIHNVAAKRQAVGRASLESNPAGREVYREHGPKHGGVRQGVRTRGQSAAGRMAGVGVRQARPARVGQTRQAARGAHGNASAGETYVACKVSRSGPLWLCPAARAAPPHSGPMWVPGEEFDGRGCLNWAVRWCRRRACDVELVACGGQTSAMPGKCKARVRRAGYVFRVPLASKPVAMRKWRRQGRPATACTTARCPAAARPWHPPHARSCPRRPSSPANRNQK</sequence>
<gene>
    <name evidence="3" type="ORF">Sangu_2732900</name>
</gene>
<evidence type="ECO:0000313" key="3">
    <source>
        <dbReference type="EMBL" id="KAL0286422.1"/>
    </source>
</evidence>
<reference evidence="3" key="2">
    <citation type="journal article" date="2024" name="Plant">
        <title>Genomic evolution and insights into agronomic trait innovations of Sesamum species.</title>
        <authorList>
            <person name="Miao H."/>
            <person name="Wang L."/>
            <person name="Qu L."/>
            <person name="Liu H."/>
            <person name="Sun Y."/>
            <person name="Le M."/>
            <person name="Wang Q."/>
            <person name="Wei S."/>
            <person name="Zheng Y."/>
            <person name="Lin W."/>
            <person name="Duan Y."/>
            <person name="Cao H."/>
            <person name="Xiong S."/>
            <person name="Wang X."/>
            <person name="Wei L."/>
            <person name="Li C."/>
            <person name="Ma Q."/>
            <person name="Ju M."/>
            <person name="Zhao R."/>
            <person name="Li G."/>
            <person name="Mu C."/>
            <person name="Tian Q."/>
            <person name="Mei H."/>
            <person name="Zhang T."/>
            <person name="Gao T."/>
            <person name="Zhang H."/>
        </authorList>
    </citation>
    <scope>NUCLEOTIDE SEQUENCE</scope>
    <source>
        <strain evidence="3">G01</strain>
    </source>
</reference>
<evidence type="ECO:0000256" key="2">
    <source>
        <dbReference type="SAM" id="SignalP"/>
    </source>
</evidence>
<feature type="region of interest" description="Disordered" evidence="1">
    <location>
        <begin position="257"/>
        <end position="282"/>
    </location>
</feature>
<reference evidence="3" key="1">
    <citation type="submission" date="2020-06" db="EMBL/GenBank/DDBJ databases">
        <authorList>
            <person name="Li T."/>
            <person name="Hu X."/>
            <person name="Zhang T."/>
            <person name="Song X."/>
            <person name="Zhang H."/>
            <person name="Dai N."/>
            <person name="Sheng W."/>
            <person name="Hou X."/>
            <person name="Wei L."/>
        </authorList>
    </citation>
    <scope>NUCLEOTIDE SEQUENCE</scope>
    <source>
        <strain evidence="3">G01</strain>
        <tissue evidence="3">Leaf</tissue>
    </source>
</reference>
<dbReference type="AlphaFoldDB" id="A0AAW2IVQ7"/>
<protein>
    <recommendedName>
        <fullName evidence="4">Secreted protein</fullName>
    </recommendedName>
</protein>
<comment type="caution">
    <text evidence="3">The sequence shown here is derived from an EMBL/GenBank/DDBJ whole genome shotgun (WGS) entry which is preliminary data.</text>
</comment>
<keyword evidence="2" id="KW-0732">Signal</keyword>
<feature type="signal peptide" evidence="2">
    <location>
        <begin position="1"/>
        <end position="19"/>
    </location>
</feature>
<accession>A0AAW2IVQ7</accession>
<feature type="chain" id="PRO_5043441770" description="Secreted protein" evidence="2">
    <location>
        <begin position="20"/>
        <end position="282"/>
    </location>
</feature>
<organism evidence="3">
    <name type="scientific">Sesamum angustifolium</name>
    <dbReference type="NCBI Taxonomy" id="2727405"/>
    <lineage>
        <taxon>Eukaryota</taxon>
        <taxon>Viridiplantae</taxon>
        <taxon>Streptophyta</taxon>
        <taxon>Embryophyta</taxon>
        <taxon>Tracheophyta</taxon>
        <taxon>Spermatophyta</taxon>
        <taxon>Magnoliopsida</taxon>
        <taxon>eudicotyledons</taxon>
        <taxon>Gunneridae</taxon>
        <taxon>Pentapetalae</taxon>
        <taxon>asterids</taxon>
        <taxon>lamiids</taxon>
        <taxon>Lamiales</taxon>
        <taxon>Pedaliaceae</taxon>
        <taxon>Sesamum</taxon>
    </lineage>
</organism>
<dbReference type="EMBL" id="JACGWK010001539">
    <property type="protein sequence ID" value="KAL0286422.1"/>
    <property type="molecule type" value="Genomic_DNA"/>
</dbReference>
<proteinExistence type="predicted"/>
<feature type="region of interest" description="Disordered" evidence="1">
    <location>
        <begin position="75"/>
        <end position="123"/>
    </location>
</feature>